<accession>A0A345XR48</accession>
<keyword evidence="2" id="KW-1185">Reference proteome</keyword>
<reference evidence="1 2" key="1">
    <citation type="submission" date="2018-07" db="EMBL/GenBank/DDBJ databases">
        <title>Draft genome of the type strain Streptomyces armeniacus ATCC 15676.</title>
        <authorList>
            <person name="Labana P."/>
            <person name="Gosse J.T."/>
            <person name="Boddy C.N."/>
        </authorList>
    </citation>
    <scope>NUCLEOTIDE SEQUENCE [LARGE SCALE GENOMIC DNA]</scope>
    <source>
        <strain evidence="1 2">ATCC 15676</strain>
    </source>
</reference>
<name>A0A345XR48_9ACTN</name>
<dbReference type="Gene3D" id="3.40.1490.10">
    <property type="entry name" value="Bit1"/>
    <property type="match status" value="1"/>
</dbReference>
<proteinExistence type="predicted"/>
<evidence type="ECO:0000313" key="1">
    <source>
        <dbReference type="EMBL" id="AXK34114.1"/>
    </source>
</evidence>
<dbReference type="InterPro" id="IPR023476">
    <property type="entry name" value="Pep_tRNA_hydro_II_dom_sf"/>
</dbReference>
<dbReference type="AlphaFoldDB" id="A0A345XR48"/>
<gene>
    <name evidence="1" type="ORF">DVA86_17065</name>
</gene>
<dbReference type="Pfam" id="PF09391">
    <property type="entry name" value="DUF2000"/>
    <property type="match status" value="1"/>
</dbReference>
<organism evidence="1 2">
    <name type="scientific">Streptomyces armeniacus</name>
    <dbReference type="NCBI Taxonomy" id="83291"/>
    <lineage>
        <taxon>Bacteria</taxon>
        <taxon>Bacillati</taxon>
        <taxon>Actinomycetota</taxon>
        <taxon>Actinomycetes</taxon>
        <taxon>Kitasatosporales</taxon>
        <taxon>Streptomycetaceae</taxon>
        <taxon>Streptomyces</taxon>
    </lineage>
</organism>
<dbReference type="SUPFAM" id="SSF102462">
    <property type="entry name" value="Peptidyl-tRNA hydrolase II"/>
    <property type="match status" value="1"/>
</dbReference>
<protein>
    <submittedName>
        <fullName evidence="1">DUF2000 domain-containing protein</fullName>
    </submittedName>
</protein>
<dbReference type="EMBL" id="CP031320">
    <property type="protein sequence ID" value="AXK34114.1"/>
    <property type="molecule type" value="Genomic_DNA"/>
</dbReference>
<dbReference type="RefSeq" id="WP_208879376.1">
    <property type="nucleotide sequence ID" value="NZ_CP031320.1"/>
</dbReference>
<sequence length="163" mass="17537">MSTANTPDAAYPLNGRNAPYTTDSTHRVAWDTKIAVVLREGLQDWQKLNVTSFVASGIAAGADGVMGEPYVDGDGTKYLPMFRQPVVVLSTDADRMRTIHQRAVRRGVVAAVYPESVFATNNDDANRATIADVATDDLVLAGIAVYGDKREVDKVVKGASMHP</sequence>
<evidence type="ECO:0000313" key="2">
    <source>
        <dbReference type="Proteomes" id="UP000254425"/>
    </source>
</evidence>
<dbReference type="KEGG" id="sarm:DVA86_17065"/>
<dbReference type="Proteomes" id="UP000254425">
    <property type="component" value="Chromosome"/>
</dbReference>
<dbReference type="InterPro" id="IPR018988">
    <property type="entry name" value="DUF2000"/>
</dbReference>